<feature type="signal peptide" evidence="1">
    <location>
        <begin position="1"/>
        <end position="17"/>
    </location>
</feature>
<reference evidence="2 3" key="1">
    <citation type="journal article" date="2012" name="Sci. Rep.">
        <title>Genomic perspectives on the evolution of fungal entomopathogenicity in Beauveria bassiana.</title>
        <authorList>
            <person name="Xiao G."/>
            <person name="Ying S.H."/>
            <person name="Zheng P."/>
            <person name="Wang Z.L."/>
            <person name="Zhang S."/>
            <person name="Xie X.Q."/>
            <person name="Shang Y."/>
            <person name="St Leger R.J."/>
            <person name="Zhao G.P."/>
            <person name="Wang C."/>
            <person name="Feng M.G."/>
        </authorList>
    </citation>
    <scope>NUCLEOTIDE SEQUENCE [LARGE SCALE GENOMIC DNA]</scope>
    <source>
        <strain evidence="2 3">ARSEF 2860</strain>
    </source>
</reference>
<dbReference type="AlphaFoldDB" id="J4W7T7"/>
<keyword evidence="1" id="KW-0732">Signal</keyword>
<dbReference type="HOGENOM" id="CLU_104756_0_0_1"/>
<dbReference type="InParanoid" id="J4W7T7"/>
<dbReference type="STRING" id="655819.J4W7T7"/>
<dbReference type="Proteomes" id="UP000002762">
    <property type="component" value="Unassembled WGS sequence"/>
</dbReference>
<proteinExistence type="predicted"/>
<evidence type="ECO:0008006" key="4">
    <source>
        <dbReference type="Google" id="ProtNLM"/>
    </source>
</evidence>
<sequence>MKFLAALILLVASIATAQDKTCEADYIVTRCLQTENDKNSSANPLFYKVTACNQTDFNCLCASYQAIATCYNNCPNDARAPSARAQVAAYCRNPLTTTAAAAAPSSSTSSASSSTYSSSVGLATDIDGPTPTTSTGFVNGTPTSDSATHKNCAGVVLFVAGIAGILALP</sequence>
<name>J4W7T7_BEAB2</name>
<feature type="chain" id="PRO_5003781667" description="GPI anchored serine-threonine rich protein" evidence="1">
    <location>
        <begin position="18"/>
        <end position="169"/>
    </location>
</feature>
<dbReference type="GeneID" id="19887810"/>
<dbReference type="EMBL" id="JH725160">
    <property type="protein sequence ID" value="EJP66305.1"/>
    <property type="molecule type" value="Genomic_DNA"/>
</dbReference>
<protein>
    <recommendedName>
        <fullName evidence="4">GPI anchored serine-threonine rich protein</fullName>
    </recommendedName>
</protein>
<accession>J4W7T7</accession>
<dbReference type="RefSeq" id="XP_008598117.1">
    <property type="nucleotide sequence ID" value="XM_008599895.1"/>
</dbReference>
<evidence type="ECO:0000256" key="1">
    <source>
        <dbReference type="SAM" id="SignalP"/>
    </source>
</evidence>
<gene>
    <name evidence="2" type="ORF">BBA_04798</name>
</gene>
<organism evidence="2 3">
    <name type="scientific">Beauveria bassiana (strain ARSEF 2860)</name>
    <name type="common">White muscardine disease fungus</name>
    <name type="synonym">Tritirachium shiotae</name>
    <dbReference type="NCBI Taxonomy" id="655819"/>
    <lineage>
        <taxon>Eukaryota</taxon>
        <taxon>Fungi</taxon>
        <taxon>Dikarya</taxon>
        <taxon>Ascomycota</taxon>
        <taxon>Pezizomycotina</taxon>
        <taxon>Sordariomycetes</taxon>
        <taxon>Hypocreomycetidae</taxon>
        <taxon>Hypocreales</taxon>
        <taxon>Cordycipitaceae</taxon>
        <taxon>Beauveria</taxon>
    </lineage>
</organism>
<evidence type="ECO:0000313" key="2">
    <source>
        <dbReference type="EMBL" id="EJP66305.1"/>
    </source>
</evidence>
<dbReference type="OrthoDB" id="2507140at2759"/>
<evidence type="ECO:0000313" key="3">
    <source>
        <dbReference type="Proteomes" id="UP000002762"/>
    </source>
</evidence>
<keyword evidence="3" id="KW-1185">Reference proteome</keyword>